<name>A0AAE1X8B9_9LAMI</name>
<evidence type="ECO:0000313" key="3">
    <source>
        <dbReference type="Proteomes" id="UP001289374"/>
    </source>
</evidence>
<keyword evidence="3" id="KW-1185">Reference proteome</keyword>
<reference evidence="2" key="2">
    <citation type="journal article" date="2024" name="Plant">
        <title>Genomic evolution and insights into agronomic trait innovations of Sesamum species.</title>
        <authorList>
            <person name="Miao H."/>
            <person name="Wang L."/>
            <person name="Qu L."/>
            <person name="Liu H."/>
            <person name="Sun Y."/>
            <person name="Le M."/>
            <person name="Wang Q."/>
            <person name="Wei S."/>
            <person name="Zheng Y."/>
            <person name="Lin W."/>
            <person name="Duan Y."/>
            <person name="Cao H."/>
            <person name="Xiong S."/>
            <person name="Wang X."/>
            <person name="Wei L."/>
            <person name="Li C."/>
            <person name="Ma Q."/>
            <person name="Ju M."/>
            <person name="Zhao R."/>
            <person name="Li G."/>
            <person name="Mu C."/>
            <person name="Tian Q."/>
            <person name="Mei H."/>
            <person name="Zhang T."/>
            <person name="Gao T."/>
            <person name="Zhang H."/>
        </authorList>
    </citation>
    <scope>NUCLEOTIDE SEQUENCE</scope>
    <source>
        <strain evidence="2">K16</strain>
    </source>
</reference>
<accession>A0AAE1X8B9</accession>
<organism evidence="2 3">
    <name type="scientific">Sesamum angolense</name>
    <dbReference type="NCBI Taxonomy" id="2727404"/>
    <lineage>
        <taxon>Eukaryota</taxon>
        <taxon>Viridiplantae</taxon>
        <taxon>Streptophyta</taxon>
        <taxon>Embryophyta</taxon>
        <taxon>Tracheophyta</taxon>
        <taxon>Spermatophyta</taxon>
        <taxon>Magnoliopsida</taxon>
        <taxon>eudicotyledons</taxon>
        <taxon>Gunneridae</taxon>
        <taxon>Pentapetalae</taxon>
        <taxon>asterids</taxon>
        <taxon>lamiids</taxon>
        <taxon>Lamiales</taxon>
        <taxon>Pedaliaceae</taxon>
        <taxon>Sesamum</taxon>
    </lineage>
</organism>
<evidence type="ECO:0008006" key="4">
    <source>
        <dbReference type="Google" id="ProtNLM"/>
    </source>
</evidence>
<dbReference type="EMBL" id="JACGWL010000003">
    <property type="protein sequence ID" value="KAK4406619.1"/>
    <property type="molecule type" value="Genomic_DNA"/>
</dbReference>
<protein>
    <recommendedName>
        <fullName evidence="4">Retrotransposon gag domain-containing protein</fullName>
    </recommendedName>
</protein>
<gene>
    <name evidence="2" type="ORF">Sango_0668400</name>
</gene>
<dbReference type="Proteomes" id="UP001289374">
    <property type="component" value="Unassembled WGS sequence"/>
</dbReference>
<comment type="caution">
    <text evidence="2">The sequence shown here is derived from an EMBL/GenBank/DDBJ whole genome shotgun (WGS) entry which is preliminary data.</text>
</comment>
<reference evidence="2" key="1">
    <citation type="submission" date="2020-06" db="EMBL/GenBank/DDBJ databases">
        <authorList>
            <person name="Li T."/>
            <person name="Hu X."/>
            <person name="Zhang T."/>
            <person name="Song X."/>
            <person name="Zhang H."/>
            <person name="Dai N."/>
            <person name="Sheng W."/>
            <person name="Hou X."/>
            <person name="Wei L."/>
        </authorList>
    </citation>
    <scope>NUCLEOTIDE SEQUENCE</scope>
    <source>
        <strain evidence="2">K16</strain>
        <tissue evidence="2">Leaf</tissue>
    </source>
</reference>
<feature type="region of interest" description="Disordered" evidence="1">
    <location>
        <begin position="112"/>
        <end position="134"/>
    </location>
</feature>
<evidence type="ECO:0000313" key="2">
    <source>
        <dbReference type="EMBL" id="KAK4406619.1"/>
    </source>
</evidence>
<sequence>MFPLSHIRKEAHESLNSAIKFEGIALCFILTWTGSMGDQQGPWPRLVTSIALGKGARLRSYVQQPNKKIAQVAYESGPHAWPIRVTSLRPAASYPRKMFTWIATQDYSAHMEEHRSRRPLSNSDPQSRRTPHRNAYSPSYWRVCPSTSGTSAIAPTTPLHLMWTLLKKKLKGTSLNLRPQRVVDKGFPCWYLKSFLHNSLHASSASKKKDNEPLKEYLQRFNVVALEVHSATQEVKASAFTQGLLDGDFFKSLAKRPVSKFGAL</sequence>
<dbReference type="AlphaFoldDB" id="A0AAE1X8B9"/>
<evidence type="ECO:0000256" key="1">
    <source>
        <dbReference type="SAM" id="MobiDB-lite"/>
    </source>
</evidence>
<proteinExistence type="predicted"/>